<dbReference type="SUPFAM" id="SSF51445">
    <property type="entry name" value="(Trans)glycosidases"/>
    <property type="match status" value="2"/>
</dbReference>
<feature type="non-terminal residue" evidence="1">
    <location>
        <position position="1"/>
    </location>
</feature>
<proteinExistence type="predicted"/>
<name>A0A699YMA6_HAELA</name>
<keyword evidence="2" id="KW-1185">Reference proteome</keyword>
<protein>
    <submittedName>
        <fullName evidence="1">Aamy domain-containing protein</fullName>
    </submittedName>
</protein>
<gene>
    <name evidence="1" type="ORF">HaLaN_06599</name>
</gene>
<dbReference type="Proteomes" id="UP000485058">
    <property type="component" value="Unassembled WGS sequence"/>
</dbReference>
<organism evidence="1 2">
    <name type="scientific">Haematococcus lacustris</name>
    <name type="common">Green alga</name>
    <name type="synonym">Haematococcus pluvialis</name>
    <dbReference type="NCBI Taxonomy" id="44745"/>
    <lineage>
        <taxon>Eukaryota</taxon>
        <taxon>Viridiplantae</taxon>
        <taxon>Chlorophyta</taxon>
        <taxon>core chlorophytes</taxon>
        <taxon>Chlorophyceae</taxon>
        <taxon>CS clade</taxon>
        <taxon>Chlamydomonadales</taxon>
        <taxon>Haematococcaceae</taxon>
        <taxon>Haematococcus</taxon>
    </lineage>
</organism>
<dbReference type="EMBL" id="BLLF01000378">
    <property type="protein sequence ID" value="GFH11150.1"/>
    <property type="molecule type" value="Genomic_DNA"/>
</dbReference>
<accession>A0A699YMA6</accession>
<sequence>MVMALHQQGWRVVLDVVYNHTFAAGPSSRHSVLDKLVPGYYHRRMEDGEMCHSTCCNNGWRVVLDVVYNHTFAAGPSSRHSVLDKLVPGYYHRRMEDGE</sequence>
<dbReference type="InterPro" id="IPR017853">
    <property type="entry name" value="GH"/>
</dbReference>
<reference evidence="1 2" key="1">
    <citation type="submission" date="2020-02" db="EMBL/GenBank/DDBJ databases">
        <title>Draft genome sequence of Haematococcus lacustris strain NIES-144.</title>
        <authorList>
            <person name="Morimoto D."/>
            <person name="Nakagawa S."/>
            <person name="Yoshida T."/>
            <person name="Sawayama S."/>
        </authorList>
    </citation>
    <scope>NUCLEOTIDE SEQUENCE [LARGE SCALE GENOMIC DNA]</scope>
    <source>
        <strain evidence="1 2">NIES-144</strain>
    </source>
</reference>
<evidence type="ECO:0000313" key="1">
    <source>
        <dbReference type="EMBL" id="GFH11150.1"/>
    </source>
</evidence>
<dbReference type="PANTHER" id="PTHR43002">
    <property type="entry name" value="GLYCOGEN DEBRANCHING ENZYME"/>
    <property type="match status" value="1"/>
</dbReference>
<dbReference type="Gene3D" id="3.20.20.80">
    <property type="entry name" value="Glycosidases"/>
    <property type="match status" value="2"/>
</dbReference>
<feature type="non-terminal residue" evidence="1">
    <location>
        <position position="99"/>
    </location>
</feature>
<evidence type="ECO:0000313" key="2">
    <source>
        <dbReference type="Proteomes" id="UP000485058"/>
    </source>
</evidence>
<dbReference type="AlphaFoldDB" id="A0A699YMA6"/>
<comment type="caution">
    <text evidence="1">The sequence shown here is derived from an EMBL/GenBank/DDBJ whole genome shotgun (WGS) entry which is preliminary data.</text>
</comment>